<dbReference type="Proteomes" id="UP000024635">
    <property type="component" value="Unassembled WGS sequence"/>
</dbReference>
<keyword evidence="1" id="KW-0812">Transmembrane</keyword>
<name>A0A016V4M1_9BILA</name>
<evidence type="ECO:0000313" key="3">
    <source>
        <dbReference type="Proteomes" id="UP000024635"/>
    </source>
</evidence>
<dbReference type="AlphaFoldDB" id="A0A016V4M1"/>
<reference evidence="3" key="1">
    <citation type="journal article" date="2015" name="Nat. Genet.">
        <title>The genome and transcriptome of the zoonotic hookworm Ancylostoma ceylanicum identify infection-specific gene families.</title>
        <authorList>
            <person name="Schwarz E.M."/>
            <person name="Hu Y."/>
            <person name="Antoshechkin I."/>
            <person name="Miller M.M."/>
            <person name="Sternberg P.W."/>
            <person name="Aroian R.V."/>
        </authorList>
    </citation>
    <scope>NUCLEOTIDE SEQUENCE</scope>
    <source>
        <strain evidence="3">HY135</strain>
    </source>
</reference>
<proteinExistence type="predicted"/>
<keyword evidence="1" id="KW-0472">Membrane</keyword>
<organism evidence="2 3">
    <name type="scientific">Ancylostoma ceylanicum</name>
    <dbReference type="NCBI Taxonomy" id="53326"/>
    <lineage>
        <taxon>Eukaryota</taxon>
        <taxon>Metazoa</taxon>
        <taxon>Ecdysozoa</taxon>
        <taxon>Nematoda</taxon>
        <taxon>Chromadorea</taxon>
        <taxon>Rhabditida</taxon>
        <taxon>Rhabditina</taxon>
        <taxon>Rhabditomorpha</taxon>
        <taxon>Strongyloidea</taxon>
        <taxon>Ancylostomatidae</taxon>
        <taxon>Ancylostomatinae</taxon>
        <taxon>Ancylostoma</taxon>
    </lineage>
</organism>
<keyword evidence="3" id="KW-1185">Reference proteome</keyword>
<keyword evidence="1" id="KW-1133">Transmembrane helix</keyword>
<dbReference type="EMBL" id="JARK01001353">
    <property type="protein sequence ID" value="EYC22594.1"/>
    <property type="molecule type" value="Genomic_DNA"/>
</dbReference>
<accession>A0A016V4M1</accession>
<evidence type="ECO:0000256" key="1">
    <source>
        <dbReference type="SAM" id="Phobius"/>
    </source>
</evidence>
<protein>
    <submittedName>
        <fullName evidence="2">Uncharacterized protein</fullName>
    </submittedName>
</protein>
<sequence length="96" mass="10721">MCYSSSVKPDSNTFRRTACILHTISTLSTEQAEGILLLISKAPDHISCHATVHNHFAATYSSILFLGVSFDSHFMYIASTLLLSFVATRKLMQMRH</sequence>
<comment type="caution">
    <text evidence="2">The sequence shown here is derived from an EMBL/GenBank/DDBJ whole genome shotgun (WGS) entry which is preliminary data.</text>
</comment>
<evidence type="ECO:0000313" key="2">
    <source>
        <dbReference type="EMBL" id="EYC22594.1"/>
    </source>
</evidence>
<feature type="transmembrane region" description="Helical" evidence="1">
    <location>
        <begin position="63"/>
        <end position="87"/>
    </location>
</feature>
<gene>
    <name evidence="2" type="primary">Acey_s0017.g3445</name>
    <name evidence="2" type="ORF">Y032_0017g3445</name>
</gene>